<evidence type="ECO:0000256" key="4">
    <source>
        <dbReference type="ARBA" id="ARBA00022642"/>
    </source>
</evidence>
<reference evidence="13 14" key="1">
    <citation type="submission" date="2020-05" db="EMBL/GenBank/DDBJ databases">
        <title>Draft genome sequence of Desulfovibrio sp. strain HN2T.</title>
        <authorList>
            <person name="Ueno A."/>
            <person name="Tamazawa S."/>
            <person name="Tamamura S."/>
            <person name="Murakami T."/>
            <person name="Kiyama T."/>
            <person name="Inomata H."/>
            <person name="Amano Y."/>
            <person name="Miyakawa K."/>
            <person name="Tamaki H."/>
            <person name="Naganuma T."/>
            <person name="Kaneko K."/>
        </authorList>
    </citation>
    <scope>NUCLEOTIDE SEQUENCE [LARGE SCALE GENOMIC DNA]</scope>
    <source>
        <strain evidence="13 14">HN2</strain>
    </source>
</reference>
<name>A0A7J0BIV3_9BACT</name>
<gene>
    <name evidence="11 13" type="primary">nadD</name>
    <name evidence="13" type="ORF">DSM101010T_20120</name>
</gene>
<evidence type="ECO:0000313" key="13">
    <source>
        <dbReference type="EMBL" id="GFM33647.1"/>
    </source>
</evidence>
<dbReference type="GO" id="GO:0004515">
    <property type="term" value="F:nicotinate-nucleotide adenylyltransferase activity"/>
    <property type="evidence" value="ECO:0007669"/>
    <property type="project" value="UniProtKB-UniRule"/>
</dbReference>
<evidence type="ECO:0000256" key="6">
    <source>
        <dbReference type="ARBA" id="ARBA00022695"/>
    </source>
</evidence>
<evidence type="ECO:0000256" key="9">
    <source>
        <dbReference type="ARBA" id="ARBA00023027"/>
    </source>
</evidence>
<dbReference type="EC" id="2.7.7.18" evidence="11"/>
<organism evidence="13 14">
    <name type="scientific">Desulfovibrio subterraneus</name>
    <dbReference type="NCBI Taxonomy" id="2718620"/>
    <lineage>
        <taxon>Bacteria</taxon>
        <taxon>Pseudomonadati</taxon>
        <taxon>Thermodesulfobacteriota</taxon>
        <taxon>Desulfovibrionia</taxon>
        <taxon>Desulfovibrionales</taxon>
        <taxon>Desulfovibrionaceae</taxon>
        <taxon>Desulfovibrio</taxon>
    </lineage>
</organism>
<dbReference type="RefSeq" id="WP_174405289.1">
    <property type="nucleotide sequence ID" value="NZ_BLVO01000013.1"/>
</dbReference>
<keyword evidence="9 11" id="KW-0520">NAD</keyword>
<keyword evidence="8 11" id="KW-0067">ATP-binding</keyword>
<proteinExistence type="inferred from homology"/>
<keyword evidence="4 11" id="KW-0662">Pyridine nucleotide biosynthesis</keyword>
<evidence type="ECO:0000259" key="12">
    <source>
        <dbReference type="Pfam" id="PF01467"/>
    </source>
</evidence>
<comment type="pathway">
    <text evidence="2 11">Cofactor biosynthesis; NAD(+) biosynthesis; deamido-NAD(+) from nicotinate D-ribonucleotide: step 1/1.</text>
</comment>
<dbReference type="NCBIfam" id="NF000840">
    <property type="entry name" value="PRK00071.1-3"/>
    <property type="match status" value="1"/>
</dbReference>
<comment type="similarity">
    <text evidence="3 11">Belongs to the NadD family.</text>
</comment>
<dbReference type="EMBL" id="BLVO01000013">
    <property type="protein sequence ID" value="GFM33647.1"/>
    <property type="molecule type" value="Genomic_DNA"/>
</dbReference>
<keyword evidence="14" id="KW-1185">Reference proteome</keyword>
<dbReference type="PANTHER" id="PTHR39321">
    <property type="entry name" value="NICOTINATE-NUCLEOTIDE ADENYLYLTRANSFERASE-RELATED"/>
    <property type="match status" value="1"/>
</dbReference>
<dbReference type="GO" id="GO:0005524">
    <property type="term" value="F:ATP binding"/>
    <property type="evidence" value="ECO:0007669"/>
    <property type="project" value="UniProtKB-KW"/>
</dbReference>
<dbReference type="Proteomes" id="UP000503840">
    <property type="component" value="Unassembled WGS sequence"/>
</dbReference>
<dbReference type="Pfam" id="PF01467">
    <property type="entry name" value="CTP_transf_like"/>
    <property type="match status" value="1"/>
</dbReference>
<evidence type="ECO:0000256" key="7">
    <source>
        <dbReference type="ARBA" id="ARBA00022741"/>
    </source>
</evidence>
<comment type="function">
    <text evidence="1 11">Catalyzes the reversible adenylation of nicotinate mononucleotide (NaMN) to nicotinic acid adenine dinucleotide (NaAD).</text>
</comment>
<dbReference type="InterPro" id="IPR004821">
    <property type="entry name" value="Cyt_trans-like"/>
</dbReference>
<dbReference type="NCBIfam" id="TIGR00482">
    <property type="entry name" value="nicotinate (nicotinamide) nucleotide adenylyltransferase"/>
    <property type="match status" value="1"/>
</dbReference>
<dbReference type="InterPro" id="IPR014729">
    <property type="entry name" value="Rossmann-like_a/b/a_fold"/>
</dbReference>
<dbReference type="InterPro" id="IPR005248">
    <property type="entry name" value="NadD/NMNAT"/>
</dbReference>
<dbReference type="PANTHER" id="PTHR39321:SF3">
    <property type="entry name" value="PHOSPHOPANTETHEINE ADENYLYLTRANSFERASE"/>
    <property type="match status" value="1"/>
</dbReference>
<keyword evidence="5 11" id="KW-0808">Transferase</keyword>
<dbReference type="GO" id="GO:0009435">
    <property type="term" value="P:NAD+ biosynthetic process"/>
    <property type="evidence" value="ECO:0007669"/>
    <property type="project" value="UniProtKB-UniRule"/>
</dbReference>
<evidence type="ECO:0000256" key="2">
    <source>
        <dbReference type="ARBA" id="ARBA00005019"/>
    </source>
</evidence>
<evidence type="ECO:0000313" key="14">
    <source>
        <dbReference type="Proteomes" id="UP000503840"/>
    </source>
</evidence>
<evidence type="ECO:0000256" key="1">
    <source>
        <dbReference type="ARBA" id="ARBA00002324"/>
    </source>
</evidence>
<evidence type="ECO:0000256" key="11">
    <source>
        <dbReference type="HAMAP-Rule" id="MF_00244"/>
    </source>
</evidence>
<feature type="domain" description="Cytidyltransferase-like" evidence="12">
    <location>
        <begin position="6"/>
        <end position="191"/>
    </location>
</feature>
<dbReference type="AlphaFoldDB" id="A0A7J0BIV3"/>
<comment type="caution">
    <text evidence="13">The sequence shown here is derived from an EMBL/GenBank/DDBJ whole genome shotgun (WGS) entry which is preliminary data.</text>
</comment>
<sequence>MQTIGILGGTFNPVHIGHIRPAVEVFEAIKPDRIDLIPCASPPHKEGDNLLPFALRAEMVTAAAAPFPFLHVSKMENERPGPSYTIDTLEEYRKIHPDSKLFFILGAGDLATLPTWHRGMEITNLADLVVLPRSGKDAGTFHAIVSEYWPGAELLKTKAPLAAKYGLPTGHTIHFLPQPRLDISATLVRERWLAGRNVTYLVPRAVHEIMQRERETITACWKNS</sequence>
<evidence type="ECO:0000256" key="10">
    <source>
        <dbReference type="ARBA" id="ARBA00048721"/>
    </source>
</evidence>
<keyword evidence="7 11" id="KW-0547">Nucleotide-binding</keyword>
<dbReference type="Gene3D" id="3.40.50.620">
    <property type="entry name" value="HUPs"/>
    <property type="match status" value="1"/>
</dbReference>
<dbReference type="SUPFAM" id="SSF52374">
    <property type="entry name" value="Nucleotidylyl transferase"/>
    <property type="match status" value="1"/>
</dbReference>
<comment type="catalytic activity">
    <reaction evidence="10 11">
        <text>nicotinate beta-D-ribonucleotide + ATP + H(+) = deamido-NAD(+) + diphosphate</text>
        <dbReference type="Rhea" id="RHEA:22860"/>
        <dbReference type="ChEBI" id="CHEBI:15378"/>
        <dbReference type="ChEBI" id="CHEBI:30616"/>
        <dbReference type="ChEBI" id="CHEBI:33019"/>
        <dbReference type="ChEBI" id="CHEBI:57502"/>
        <dbReference type="ChEBI" id="CHEBI:58437"/>
        <dbReference type="EC" id="2.7.7.18"/>
    </reaction>
</comment>
<keyword evidence="6 11" id="KW-0548">Nucleotidyltransferase</keyword>
<accession>A0A7J0BIV3</accession>
<dbReference type="CDD" id="cd02165">
    <property type="entry name" value="NMNAT"/>
    <property type="match status" value="1"/>
</dbReference>
<evidence type="ECO:0000256" key="5">
    <source>
        <dbReference type="ARBA" id="ARBA00022679"/>
    </source>
</evidence>
<evidence type="ECO:0000256" key="3">
    <source>
        <dbReference type="ARBA" id="ARBA00009014"/>
    </source>
</evidence>
<dbReference type="HAMAP" id="MF_00244">
    <property type="entry name" value="NaMN_adenylyltr"/>
    <property type="match status" value="1"/>
</dbReference>
<protein>
    <recommendedName>
        <fullName evidence="11">Probable nicotinate-nucleotide adenylyltransferase</fullName>
        <ecNumber evidence="11">2.7.7.18</ecNumber>
    </recommendedName>
    <alternativeName>
        <fullName evidence="11">Deamido-NAD(+) diphosphorylase</fullName>
    </alternativeName>
    <alternativeName>
        <fullName evidence="11">Deamido-NAD(+) pyrophosphorylase</fullName>
    </alternativeName>
    <alternativeName>
        <fullName evidence="11">Nicotinate mononucleotide adenylyltransferase</fullName>
        <shortName evidence="11">NaMN adenylyltransferase</shortName>
    </alternativeName>
</protein>
<evidence type="ECO:0000256" key="8">
    <source>
        <dbReference type="ARBA" id="ARBA00022840"/>
    </source>
</evidence>
<dbReference type="UniPathway" id="UPA00253">
    <property type="reaction ID" value="UER00332"/>
</dbReference>